<gene>
    <name evidence="1" type="ORF">MENT_LOCUS51667</name>
</gene>
<name>A0A6V7XGJ7_MELEN</name>
<dbReference type="Proteomes" id="UP000580250">
    <property type="component" value="Unassembled WGS sequence"/>
</dbReference>
<evidence type="ECO:0000313" key="2">
    <source>
        <dbReference type="Proteomes" id="UP000580250"/>
    </source>
</evidence>
<dbReference type="EMBL" id="CAJEWN010001551">
    <property type="protein sequence ID" value="CAD2198355.1"/>
    <property type="molecule type" value="Genomic_DNA"/>
</dbReference>
<sequence>MSIICYDCSLYLDYSALCAGSLQTNPEHQYGHPVIQYPFDQTHQSQYDPNYGIINPHQFGYGNPQQYSDHRNLIYLIFPKF</sequence>
<reference evidence="1 2" key="1">
    <citation type="submission" date="2020-08" db="EMBL/GenBank/DDBJ databases">
        <authorList>
            <person name="Koutsovoulos G."/>
            <person name="Danchin GJ E."/>
        </authorList>
    </citation>
    <scope>NUCLEOTIDE SEQUENCE [LARGE SCALE GENOMIC DNA]</scope>
</reference>
<proteinExistence type="predicted"/>
<organism evidence="1 2">
    <name type="scientific">Meloidogyne enterolobii</name>
    <name type="common">Root-knot nematode worm</name>
    <name type="synonym">Meloidogyne mayaguensis</name>
    <dbReference type="NCBI Taxonomy" id="390850"/>
    <lineage>
        <taxon>Eukaryota</taxon>
        <taxon>Metazoa</taxon>
        <taxon>Ecdysozoa</taxon>
        <taxon>Nematoda</taxon>
        <taxon>Chromadorea</taxon>
        <taxon>Rhabditida</taxon>
        <taxon>Tylenchina</taxon>
        <taxon>Tylenchomorpha</taxon>
        <taxon>Tylenchoidea</taxon>
        <taxon>Meloidogynidae</taxon>
        <taxon>Meloidogyninae</taxon>
        <taxon>Meloidogyne</taxon>
    </lineage>
</organism>
<accession>A0A6V7XGJ7</accession>
<evidence type="ECO:0000313" key="1">
    <source>
        <dbReference type="EMBL" id="CAD2198355.1"/>
    </source>
</evidence>
<comment type="caution">
    <text evidence="1">The sequence shown here is derived from an EMBL/GenBank/DDBJ whole genome shotgun (WGS) entry which is preliminary data.</text>
</comment>
<protein>
    <submittedName>
        <fullName evidence="1">Uncharacterized protein</fullName>
    </submittedName>
</protein>
<dbReference type="AlphaFoldDB" id="A0A6V7XGJ7"/>